<dbReference type="EMBL" id="CAJVPU010017079">
    <property type="protein sequence ID" value="CAG8657408.1"/>
    <property type="molecule type" value="Genomic_DNA"/>
</dbReference>
<evidence type="ECO:0000313" key="1">
    <source>
        <dbReference type="EMBL" id="CAG8657408.1"/>
    </source>
</evidence>
<gene>
    <name evidence="1" type="ORF">DHETER_LOCUS9591</name>
</gene>
<organism evidence="1 2">
    <name type="scientific">Dentiscutata heterogama</name>
    <dbReference type="NCBI Taxonomy" id="1316150"/>
    <lineage>
        <taxon>Eukaryota</taxon>
        <taxon>Fungi</taxon>
        <taxon>Fungi incertae sedis</taxon>
        <taxon>Mucoromycota</taxon>
        <taxon>Glomeromycotina</taxon>
        <taxon>Glomeromycetes</taxon>
        <taxon>Diversisporales</taxon>
        <taxon>Gigasporaceae</taxon>
        <taxon>Dentiscutata</taxon>
    </lineage>
</organism>
<name>A0ACA9NMU8_9GLOM</name>
<comment type="caution">
    <text evidence="1">The sequence shown here is derived from an EMBL/GenBank/DDBJ whole genome shotgun (WGS) entry which is preliminary data.</text>
</comment>
<accession>A0ACA9NMU8</accession>
<keyword evidence="2" id="KW-1185">Reference proteome</keyword>
<proteinExistence type="predicted"/>
<feature type="non-terminal residue" evidence="1">
    <location>
        <position position="49"/>
    </location>
</feature>
<protein>
    <submittedName>
        <fullName evidence="1">9019_t:CDS:1</fullName>
    </submittedName>
</protein>
<reference evidence="1" key="1">
    <citation type="submission" date="2021-06" db="EMBL/GenBank/DDBJ databases">
        <authorList>
            <person name="Kallberg Y."/>
            <person name="Tangrot J."/>
            <person name="Rosling A."/>
        </authorList>
    </citation>
    <scope>NUCLEOTIDE SEQUENCE</scope>
    <source>
        <strain evidence="1">IL203A</strain>
    </source>
</reference>
<evidence type="ECO:0000313" key="2">
    <source>
        <dbReference type="Proteomes" id="UP000789702"/>
    </source>
</evidence>
<feature type="non-terminal residue" evidence="1">
    <location>
        <position position="1"/>
    </location>
</feature>
<dbReference type="Proteomes" id="UP000789702">
    <property type="component" value="Unassembled WGS sequence"/>
</dbReference>
<sequence length="49" mass="5645">KELMAKSLEKLTWMEDTVLCDKCYMDLVENPLRRGSKRAKGIDDQGEKA</sequence>